<dbReference type="Pfam" id="PF12096">
    <property type="entry name" value="DUF3572"/>
    <property type="match status" value="1"/>
</dbReference>
<sequence>MRDTMLSQASAEVTALRALAWVVTDQERGMRFLALTGCDAATLRRRAGETDVLGAVLDFLLDDETALRAFADEVDLPAQSVALARFALPGALRR</sequence>
<name>M3AHF3_9PROT</name>
<gene>
    <name evidence="1" type="ORF">H261_00355</name>
</gene>
<dbReference type="STRING" id="1244869.H261_00355"/>
<dbReference type="EMBL" id="AONQ01000001">
    <property type="protein sequence ID" value="EME71984.1"/>
    <property type="molecule type" value="Genomic_DNA"/>
</dbReference>
<comment type="caution">
    <text evidence="1">The sequence shown here is derived from an EMBL/GenBank/DDBJ whole genome shotgun (WGS) entry which is preliminary data.</text>
</comment>
<dbReference type="Proteomes" id="UP000011744">
    <property type="component" value="Unassembled WGS sequence"/>
</dbReference>
<dbReference type="PATRIC" id="fig|1244869.3.peg.67"/>
<evidence type="ECO:0008006" key="3">
    <source>
        <dbReference type="Google" id="ProtNLM"/>
    </source>
</evidence>
<accession>M3AHF3</accession>
<reference evidence="1 2" key="1">
    <citation type="journal article" date="2014" name="Genome Announc.">
        <title>Draft Genome Sequence of Magnetospirillum sp. Strain SO-1, a Freshwater Magnetotactic Bacterium Isolated from the Ol'khovka River, Russia.</title>
        <authorList>
            <person name="Grouzdev D.S."/>
            <person name="Dziuba M.V."/>
            <person name="Sukhacheva M.S."/>
            <person name="Mardanov A.V."/>
            <person name="Beletskiy A.V."/>
            <person name="Kuznetsov B.B."/>
            <person name="Skryabin K.G."/>
        </authorList>
    </citation>
    <scope>NUCLEOTIDE SEQUENCE [LARGE SCALE GENOMIC DNA]</scope>
    <source>
        <strain evidence="1 2">SO-1</strain>
    </source>
</reference>
<protein>
    <recommendedName>
        <fullName evidence="3">DUF3572 domain-containing protein</fullName>
    </recommendedName>
</protein>
<dbReference type="RefSeq" id="WP_008613044.1">
    <property type="nucleotide sequence ID" value="NZ_AONQ01000001.1"/>
</dbReference>
<proteinExistence type="predicted"/>
<organism evidence="1 2">
    <name type="scientific">Paramagnetospirillum caucaseum</name>
    <dbReference type="NCBI Taxonomy" id="1244869"/>
    <lineage>
        <taxon>Bacteria</taxon>
        <taxon>Pseudomonadati</taxon>
        <taxon>Pseudomonadota</taxon>
        <taxon>Alphaproteobacteria</taxon>
        <taxon>Rhodospirillales</taxon>
        <taxon>Magnetospirillaceae</taxon>
        <taxon>Paramagnetospirillum</taxon>
    </lineage>
</organism>
<evidence type="ECO:0000313" key="2">
    <source>
        <dbReference type="Proteomes" id="UP000011744"/>
    </source>
</evidence>
<dbReference type="AlphaFoldDB" id="M3AHF3"/>
<dbReference type="OrthoDB" id="7356934at2"/>
<evidence type="ECO:0000313" key="1">
    <source>
        <dbReference type="EMBL" id="EME71984.1"/>
    </source>
</evidence>
<dbReference type="InterPro" id="IPR021955">
    <property type="entry name" value="DUF3572"/>
</dbReference>
<keyword evidence="2" id="KW-1185">Reference proteome</keyword>